<evidence type="ECO:0000259" key="2">
    <source>
        <dbReference type="SMART" id="SM00507"/>
    </source>
</evidence>
<evidence type="ECO:0000256" key="1">
    <source>
        <dbReference type="SAM" id="MobiDB-lite"/>
    </source>
</evidence>
<dbReference type="Pfam" id="PF02720">
    <property type="entry name" value="DUF222"/>
    <property type="match status" value="1"/>
</dbReference>
<feature type="region of interest" description="Disordered" evidence="1">
    <location>
        <begin position="550"/>
        <end position="576"/>
    </location>
</feature>
<dbReference type="AlphaFoldDB" id="A0A2G3PHI4"/>
<keyword evidence="3" id="KW-0255">Endonuclease</keyword>
<proteinExistence type="predicted"/>
<dbReference type="Proteomes" id="UP000225108">
    <property type="component" value="Unassembled WGS sequence"/>
</dbReference>
<gene>
    <name evidence="3" type="ORF">CSW57_15120</name>
</gene>
<dbReference type="EMBL" id="PEBD01000010">
    <property type="protein sequence ID" value="PHV65156.1"/>
    <property type="molecule type" value="Genomic_DNA"/>
</dbReference>
<dbReference type="InterPro" id="IPR003615">
    <property type="entry name" value="HNH_nuc"/>
</dbReference>
<reference evidence="3 4" key="1">
    <citation type="submission" date="2017-10" db="EMBL/GenBank/DDBJ databases">
        <title>The draft genome sequence of Williamsia sp. BULT 1.1 isolated from the semi-arid grassland soils from South Africa.</title>
        <authorList>
            <person name="Kabwe M.H."/>
            <person name="Govender N."/>
            <person name="Mutseka Lunga P."/>
            <person name="Vikram S."/>
            <person name="Makhalanyane T.P."/>
        </authorList>
    </citation>
    <scope>NUCLEOTIDE SEQUENCE [LARGE SCALE GENOMIC DNA]</scope>
    <source>
        <strain evidence="3 4">BULT 1.1</strain>
    </source>
</reference>
<sequence length="576" mass="63143">MNRGYDLEDLSWTMHLDKPAPSSRPADLRKEFIVRTCVRQIVDFTVDWNQLIEARGDQPMTDTTSLDPPSTPVLMGLYRDLSSVLDQIAGASSSDLDDAAVCELARMNEKAVRALCFQGLQRLLEVSDRGAFRKAGHPTLHRFVMSELRVTRGDASSRLKALDAVARFHSLQGEVLPPKCPAAAEALAEGAIGLAHMDVMLDVRKHIPNKVAPEVLDVVDAWMVDNARTMNPTDLIQCGRGVLARVDPDGTLTDEQDRKRNRGLSVGEQGADLMAKITGTLDPQTLALFKTVLDVWAAPGMNNPDDPDSPVGAVDDPGHHKALIESAAHRDTRTTAQRQHDAFKAILRTVLEYKFLGTSHRGLPAQVIITMTKQQLDDVAGIATTASGVDLPVKDALELAARSDKSLAVFAHHSAEVLYFARAKRVAQQGQRLALFAAYRGCSHPGCRQPATWAEIHHVNAWILGGLTNVDELVPACPAHHAMIGDRPDQWQTVMITEGTDAGRVAWIPPAYVDPDQVPRINRANHVGETIDAEWTQVIATRDEALREHEHRFMRQSHSQPPDLPQTDPVGGDDEG</sequence>
<comment type="caution">
    <text evidence="3">The sequence shown here is derived from an EMBL/GenBank/DDBJ whole genome shotgun (WGS) entry which is preliminary data.</text>
</comment>
<keyword evidence="3" id="KW-0540">Nuclease</keyword>
<name>A0A2G3PHI4_WILMA</name>
<dbReference type="CDD" id="cd00085">
    <property type="entry name" value="HNHc"/>
    <property type="match status" value="1"/>
</dbReference>
<dbReference type="InterPro" id="IPR003870">
    <property type="entry name" value="DUF222"/>
</dbReference>
<organism evidence="3 4">
    <name type="scientific">Williamsia marianensis</name>
    <dbReference type="NCBI Taxonomy" id="85044"/>
    <lineage>
        <taxon>Bacteria</taxon>
        <taxon>Bacillati</taxon>
        <taxon>Actinomycetota</taxon>
        <taxon>Actinomycetes</taxon>
        <taxon>Mycobacteriales</taxon>
        <taxon>Nocardiaceae</taxon>
        <taxon>Williamsia</taxon>
    </lineage>
</organism>
<protein>
    <submittedName>
        <fullName evidence="3">HNH endonuclease</fullName>
    </submittedName>
</protein>
<dbReference type="SMART" id="SM00507">
    <property type="entry name" value="HNHc"/>
    <property type="match status" value="1"/>
</dbReference>
<evidence type="ECO:0000313" key="3">
    <source>
        <dbReference type="EMBL" id="PHV65156.1"/>
    </source>
</evidence>
<dbReference type="GO" id="GO:0004519">
    <property type="term" value="F:endonuclease activity"/>
    <property type="evidence" value="ECO:0007669"/>
    <property type="project" value="UniProtKB-KW"/>
</dbReference>
<accession>A0A2G3PHI4</accession>
<feature type="domain" description="HNH nuclease" evidence="2">
    <location>
        <begin position="430"/>
        <end position="482"/>
    </location>
</feature>
<evidence type="ECO:0000313" key="4">
    <source>
        <dbReference type="Proteomes" id="UP000225108"/>
    </source>
</evidence>
<keyword evidence="3" id="KW-0378">Hydrolase</keyword>